<dbReference type="Gene3D" id="3.90.79.10">
    <property type="entry name" value="Nucleoside Triphosphate Pyrophosphohydrolase"/>
    <property type="match status" value="2"/>
</dbReference>
<evidence type="ECO:0000256" key="2">
    <source>
        <dbReference type="ARBA" id="ARBA00022801"/>
    </source>
</evidence>
<reference evidence="4 5" key="1">
    <citation type="submission" date="2023-07" db="EMBL/GenBank/DDBJ databases">
        <title>Comparative genomics of wheat-associated soil bacteria to identify genetic determinants of phenazine resistance.</title>
        <authorList>
            <person name="Mouncey N."/>
        </authorList>
    </citation>
    <scope>NUCLEOTIDE SEQUENCE [LARGE SCALE GENOMIC DNA]</scope>
    <source>
        <strain evidence="4 5">V2I4</strain>
    </source>
</reference>
<comment type="caution">
    <text evidence="4">The sequence shown here is derived from an EMBL/GenBank/DDBJ whole genome shotgun (WGS) entry which is preliminary data.</text>
</comment>
<accession>A0ABU0TCC2</accession>
<dbReference type="Pfam" id="PF00293">
    <property type="entry name" value="NUDIX"/>
    <property type="match status" value="2"/>
</dbReference>
<comment type="cofactor">
    <cofactor evidence="1">
        <name>Mg(2+)</name>
        <dbReference type="ChEBI" id="CHEBI:18420"/>
    </cofactor>
</comment>
<proteinExistence type="predicted"/>
<dbReference type="InterPro" id="IPR015797">
    <property type="entry name" value="NUDIX_hydrolase-like_dom_sf"/>
</dbReference>
<dbReference type="PANTHER" id="PTHR43046:SF14">
    <property type="entry name" value="MUTT_NUDIX FAMILY PROTEIN"/>
    <property type="match status" value="1"/>
</dbReference>
<keyword evidence="2" id="KW-0378">Hydrolase</keyword>
<dbReference type="EMBL" id="JAUSZI010000002">
    <property type="protein sequence ID" value="MDQ1033202.1"/>
    <property type="molecule type" value="Genomic_DNA"/>
</dbReference>
<evidence type="ECO:0000259" key="3">
    <source>
        <dbReference type="PROSITE" id="PS51462"/>
    </source>
</evidence>
<dbReference type="Proteomes" id="UP001230328">
    <property type="component" value="Unassembled WGS sequence"/>
</dbReference>
<evidence type="ECO:0000313" key="5">
    <source>
        <dbReference type="Proteomes" id="UP001230328"/>
    </source>
</evidence>
<dbReference type="SUPFAM" id="SSF55811">
    <property type="entry name" value="Nudix"/>
    <property type="match status" value="2"/>
</dbReference>
<sequence length="262" mass="28659">MVITNEAGEVLMHLRDMKEGIWAPGTWTPMGGGAEPQDADPHATGERELYEEVGLHGIELTRMFSVDSDGYPVHVFHGRWDGDPASLVLTEGTALAFIDPTDMRGLPMSPLAQYAALSGLSADLEEQARADGIRDLVAAGIIVHDGAFLVVRRNPDDYLGGTWEIPAGQREKNESVLDSLLRAVVDETGLAVRSVDRYVGHVDYTNARGGTSRQYIFTITPEKPGPIALTEHDRHQWVRGTDDLPSTTSELRAFLDSREPLS</sequence>
<name>A0ABU0TCC2_9ACTN</name>
<dbReference type="PROSITE" id="PS51462">
    <property type="entry name" value="NUDIX"/>
    <property type="match status" value="2"/>
</dbReference>
<evidence type="ECO:0000256" key="1">
    <source>
        <dbReference type="ARBA" id="ARBA00001946"/>
    </source>
</evidence>
<feature type="domain" description="Nudix hydrolase" evidence="3">
    <location>
        <begin position="1"/>
        <end position="120"/>
    </location>
</feature>
<dbReference type="PANTHER" id="PTHR43046">
    <property type="entry name" value="GDP-MANNOSE MANNOSYL HYDROLASE"/>
    <property type="match status" value="1"/>
</dbReference>
<gene>
    <name evidence="4" type="ORF">QF035_010784</name>
</gene>
<dbReference type="InterPro" id="IPR000086">
    <property type="entry name" value="NUDIX_hydrolase_dom"/>
</dbReference>
<feature type="domain" description="Nudix hydrolase" evidence="3">
    <location>
        <begin position="132"/>
        <end position="260"/>
    </location>
</feature>
<protein>
    <submittedName>
        <fullName evidence="4">8-oxo-dGTP pyrophosphatase MutT (NUDIX family)</fullName>
    </submittedName>
</protein>
<organism evidence="4 5">
    <name type="scientific">Streptomyces umbrinus</name>
    <dbReference type="NCBI Taxonomy" id="67370"/>
    <lineage>
        <taxon>Bacteria</taxon>
        <taxon>Bacillati</taxon>
        <taxon>Actinomycetota</taxon>
        <taxon>Actinomycetes</taxon>
        <taxon>Kitasatosporales</taxon>
        <taxon>Streptomycetaceae</taxon>
        <taxon>Streptomyces</taxon>
        <taxon>Streptomyces phaeochromogenes group</taxon>
    </lineage>
</organism>
<keyword evidence="5" id="KW-1185">Reference proteome</keyword>
<evidence type="ECO:0000313" key="4">
    <source>
        <dbReference type="EMBL" id="MDQ1033202.1"/>
    </source>
</evidence>